<evidence type="ECO:0000313" key="8">
    <source>
        <dbReference type="EnsemblMetazoa" id="XP_038059008.1"/>
    </source>
</evidence>
<dbReference type="GO" id="GO:0005829">
    <property type="term" value="C:cytosol"/>
    <property type="evidence" value="ECO:0007669"/>
    <property type="project" value="GOC"/>
</dbReference>
<evidence type="ECO:0000256" key="3">
    <source>
        <dbReference type="ARBA" id="ARBA00023034"/>
    </source>
</evidence>
<dbReference type="Pfam" id="PF23604">
    <property type="entry name" value="Ig_TRAPPC10"/>
    <property type="match status" value="1"/>
</dbReference>
<reference evidence="8" key="1">
    <citation type="submission" date="2022-11" db="UniProtKB">
        <authorList>
            <consortium name="EnsemblMetazoa"/>
        </authorList>
    </citation>
    <scope>IDENTIFICATION</scope>
</reference>
<dbReference type="OMA" id="TKVHENP"/>
<evidence type="ECO:0008006" key="10">
    <source>
        <dbReference type="Google" id="ProtNLM"/>
    </source>
</evidence>
<evidence type="ECO:0000256" key="1">
    <source>
        <dbReference type="ARBA" id="ARBA00004555"/>
    </source>
</evidence>
<keyword evidence="9" id="KW-1185">Reference proteome</keyword>
<evidence type="ECO:0000256" key="2">
    <source>
        <dbReference type="ARBA" id="ARBA00022448"/>
    </source>
</evidence>
<dbReference type="GO" id="GO:0006891">
    <property type="term" value="P:intra-Golgi vesicle-mediated transport"/>
    <property type="evidence" value="ECO:0007669"/>
    <property type="project" value="TreeGrafter"/>
</dbReference>
<dbReference type="PANTHER" id="PTHR13251:SF3">
    <property type="entry name" value="TRAFFICKING PROTEIN PARTICLE COMPLEX SUBUNIT 10"/>
    <property type="match status" value="1"/>
</dbReference>
<dbReference type="GO" id="GO:0034498">
    <property type="term" value="P:early endosome to Golgi transport"/>
    <property type="evidence" value="ECO:0007669"/>
    <property type="project" value="TreeGrafter"/>
</dbReference>
<feature type="region of interest" description="Disordered" evidence="4">
    <location>
        <begin position="637"/>
        <end position="660"/>
    </location>
</feature>
<keyword evidence="2" id="KW-0813">Transport</keyword>
<dbReference type="AlphaFoldDB" id="A0A914A5C7"/>
<accession>A0A914A5C7</accession>
<dbReference type="Pfam" id="PF12584">
    <property type="entry name" value="TRAPPC10"/>
    <property type="match status" value="1"/>
</dbReference>
<dbReference type="Pfam" id="PF23036">
    <property type="entry name" value="TRAPPC10_1st"/>
    <property type="match status" value="1"/>
</dbReference>
<sequence>MAARSEDGDRKPIVTYHGDQELFSSIRAEVFNTLPRDPVEWRRSYGRGPKLIFMDVTFVPFTPDQLAKENERTLFRKPCFHIYFTDCADADAYKLVVKDDITAWQQSLKERNVSEWLIVLVETANLKRGNKSKLLPRTSVLDKIRSDFCSKQERRVIVLNEPNNPVPTNRSLESWQLFIQRLRELLLAAYSRVLLRFEEIVRAERERRNDRGWDFCKYFLLQEELAFTFQLFHFEEDALVQYDELDALFSQFIINTHAGDNPAWLSSFVAPCTCWDGLNLLPSVIDGKRSLLETGNVALLELRNYLFARQCVLLFTMQRPWEVAHRAQSYLHNCVQELKMLEVSMPTGSMACWVFLSCLEVLQSCEKYTDSSNVENYSHFTASLWVYAQTKLRELGELCGLMPDSTSNSDQLHLVVNLLSGMGQTQEASVIENSPNQKLREALSSSDSFQKHYLELSELAMGTFKHIKRMRSARLIGKDLATFYMKKGEWTKAETFLIDAVRIYEKEGWHLPVTNTRRQIATCQKELGNKHKYLKTCCLLAGDCALAMQERLEFLQEMLKIAKELAEERGEPDDEEQSLKVALVPLYSVARLTSIDLKPEDGKLGKNEGGEIFLRIHSNLPETVAVDKITLAVNHETQDAEDQSNQLPLPKSQSQSSFKSLSPTVDQWGTVTDGYLRSIFLGNQQTMIPELMQDIRYQTKDGKRNLDCAIIYCKNASSVLRREDSSSSLGKSFEVLQKEDCSHPLHLEHVEIKPGDNTLSFAFKASDNGLYSCKQLMMQLGGVELLLPSIQPTIGMEVSSPDPQLTVTPKNGSVLLAGIPQEIYLTIFAGYYTVTSQDTLSIQTLGRLRALPADEADGYGVRTEESGATVSLPDIPAFQTREFSVMVMTLLVDSGAEPGEEEEEELTEQKKCHILPSQMTIWCPWSETVIATLTFQQPFHIKHQLHTAGKRKLVQLSVDNICSMQFMLTSPELTSDGPVQLQSVNGKNATATLCAGQTMSYVWFLSDSQQQTDEAEFRFTLTYTALGEGDTVPNGEGNTVTNGQGEPQQLSHSFNLKDYKTKYMVSSTIAPPSSDEFCRAGTLCSLQLHIQSALDDHQPITDQNSPSLMYQVLADKHMWAVCGRSTGVVAMPTSQEGVDVSLEVMPLLAGFLPVPKVKLTNYITGTQELSGTQPVTQVVLNQPSEGSIIPDGTTASSELDGPAASSMNGLTEPVSHIPAATEKTSPASLVPFAAGQVYYRSLATQVRVLPESDITVLDVAVQ</sequence>
<feature type="compositionally biased region" description="Low complexity" evidence="4">
    <location>
        <begin position="643"/>
        <end position="660"/>
    </location>
</feature>
<dbReference type="RefSeq" id="XP_038059008.1">
    <property type="nucleotide sequence ID" value="XM_038203080.1"/>
</dbReference>
<dbReference type="GO" id="GO:1990071">
    <property type="term" value="C:TRAPPII protein complex"/>
    <property type="evidence" value="ECO:0007669"/>
    <property type="project" value="InterPro"/>
</dbReference>
<dbReference type="CTD" id="7109"/>
<evidence type="ECO:0000259" key="5">
    <source>
        <dbReference type="Pfam" id="PF12584"/>
    </source>
</evidence>
<dbReference type="InterPro" id="IPR022233">
    <property type="entry name" value="TRAPPC10/Trs130_C"/>
</dbReference>
<evidence type="ECO:0000259" key="7">
    <source>
        <dbReference type="Pfam" id="PF23604"/>
    </source>
</evidence>
<name>A0A914A5C7_PATMI</name>
<dbReference type="OrthoDB" id="10256906at2759"/>
<evidence type="ECO:0000256" key="4">
    <source>
        <dbReference type="SAM" id="MobiDB-lite"/>
    </source>
</evidence>
<keyword evidence="3" id="KW-0333">Golgi apparatus</keyword>
<feature type="domain" description="TRAPPC10/Trs130 C-terminal" evidence="5">
    <location>
        <begin position="1065"/>
        <end position="1249"/>
    </location>
</feature>
<evidence type="ECO:0000259" key="6">
    <source>
        <dbReference type="Pfam" id="PF23036"/>
    </source>
</evidence>
<feature type="region of interest" description="Disordered" evidence="4">
    <location>
        <begin position="1184"/>
        <end position="1206"/>
    </location>
</feature>
<evidence type="ECO:0000313" key="9">
    <source>
        <dbReference type="Proteomes" id="UP000887568"/>
    </source>
</evidence>
<dbReference type="InterPro" id="IPR045126">
    <property type="entry name" value="TRAPPC10/Trs130"/>
</dbReference>
<dbReference type="InterPro" id="IPR056917">
    <property type="entry name" value="Ig_TRAPPC10"/>
</dbReference>
<feature type="domain" description="TRAPPC10 Ig-like" evidence="7">
    <location>
        <begin position="805"/>
        <end position="938"/>
    </location>
</feature>
<comment type="subcellular location">
    <subcellularLocation>
        <location evidence="1">Golgi apparatus</location>
    </subcellularLocation>
</comment>
<dbReference type="EnsemblMetazoa" id="XM_038203080.1">
    <property type="protein sequence ID" value="XP_038059008.1"/>
    <property type="gene ID" value="LOC119730272"/>
</dbReference>
<dbReference type="PANTHER" id="PTHR13251">
    <property type="entry name" value="EPILEPSY HOLOPROSENCEPHALY CANDIDATE 1/TMEM1"/>
    <property type="match status" value="1"/>
</dbReference>
<feature type="domain" description="TRAPPC10/Trs130 N-terminal" evidence="6">
    <location>
        <begin position="9"/>
        <end position="324"/>
    </location>
</feature>
<protein>
    <recommendedName>
        <fullName evidence="10">Trafficking protein particle complex subunit 10</fullName>
    </recommendedName>
</protein>
<proteinExistence type="predicted"/>
<dbReference type="InterPro" id="IPR056913">
    <property type="entry name" value="TRAPPC10/Trs130_N"/>
</dbReference>
<dbReference type="GeneID" id="119730272"/>
<dbReference type="Proteomes" id="UP000887568">
    <property type="component" value="Unplaced"/>
</dbReference>
<organism evidence="8 9">
    <name type="scientific">Patiria miniata</name>
    <name type="common">Bat star</name>
    <name type="synonym">Asterina miniata</name>
    <dbReference type="NCBI Taxonomy" id="46514"/>
    <lineage>
        <taxon>Eukaryota</taxon>
        <taxon>Metazoa</taxon>
        <taxon>Echinodermata</taxon>
        <taxon>Eleutherozoa</taxon>
        <taxon>Asterozoa</taxon>
        <taxon>Asteroidea</taxon>
        <taxon>Valvatacea</taxon>
        <taxon>Valvatida</taxon>
        <taxon>Asterinidae</taxon>
        <taxon>Patiria</taxon>
    </lineage>
</organism>